<sequence>MMIGRLAPVPRARDGEGGEDGDVGYGRQGESRWMQRLVSKEKTTGDQRFKILNARPCEACEKKMQKRGVRRCYYTVSKEFLGVIDLQVAPEAKRESKLDFEPSPPVCTSLQPVHTSALDSATT</sequence>
<reference evidence="2" key="1">
    <citation type="submission" date="2021-01" db="EMBL/GenBank/DDBJ databases">
        <authorList>
            <person name="Corre E."/>
            <person name="Pelletier E."/>
            <person name="Niang G."/>
            <person name="Scheremetjew M."/>
            <person name="Finn R."/>
            <person name="Kale V."/>
            <person name="Holt S."/>
            <person name="Cochrane G."/>
            <person name="Meng A."/>
            <person name="Brown T."/>
            <person name="Cohen L."/>
        </authorList>
    </citation>
    <scope>NUCLEOTIDE SEQUENCE</scope>
    <source>
        <strain evidence="2">CCMP645</strain>
    </source>
</reference>
<name>A0A7S4EYP2_CHRCT</name>
<protein>
    <submittedName>
        <fullName evidence="2">Uncharacterized protein</fullName>
    </submittedName>
</protein>
<feature type="region of interest" description="Disordered" evidence="1">
    <location>
        <begin position="1"/>
        <end position="30"/>
    </location>
</feature>
<feature type="compositionally biased region" description="Polar residues" evidence="1">
    <location>
        <begin position="106"/>
        <end position="123"/>
    </location>
</feature>
<feature type="region of interest" description="Disordered" evidence="1">
    <location>
        <begin position="96"/>
        <end position="123"/>
    </location>
</feature>
<gene>
    <name evidence="2" type="ORF">PCAR00345_LOCUS14364</name>
</gene>
<dbReference type="AlphaFoldDB" id="A0A7S4EYP2"/>
<evidence type="ECO:0000256" key="1">
    <source>
        <dbReference type="SAM" id="MobiDB-lite"/>
    </source>
</evidence>
<proteinExistence type="predicted"/>
<evidence type="ECO:0000313" key="2">
    <source>
        <dbReference type="EMBL" id="CAE0761752.1"/>
    </source>
</evidence>
<accession>A0A7S4EYP2</accession>
<organism evidence="2">
    <name type="scientific">Chrysotila carterae</name>
    <name type="common">Marine alga</name>
    <name type="synonym">Syracosphaera carterae</name>
    <dbReference type="NCBI Taxonomy" id="13221"/>
    <lineage>
        <taxon>Eukaryota</taxon>
        <taxon>Haptista</taxon>
        <taxon>Haptophyta</taxon>
        <taxon>Prymnesiophyceae</taxon>
        <taxon>Isochrysidales</taxon>
        <taxon>Isochrysidaceae</taxon>
        <taxon>Chrysotila</taxon>
    </lineage>
</organism>
<dbReference type="EMBL" id="HBIZ01022734">
    <property type="protein sequence ID" value="CAE0761752.1"/>
    <property type="molecule type" value="Transcribed_RNA"/>
</dbReference>